<keyword evidence="2" id="KW-1185">Reference proteome</keyword>
<dbReference type="AlphaFoldDB" id="B6BN79"/>
<dbReference type="PATRIC" id="fig|929558.5.peg.2414"/>
<evidence type="ECO:0000313" key="2">
    <source>
        <dbReference type="Proteomes" id="UP000006431"/>
    </source>
</evidence>
<dbReference type="HOGENOM" id="CLU_3048720_0_0_7"/>
<accession>H1FZ63</accession>
<accession>B6BN79</accession>
<dbReference type="STRING" id="929558.SMGD1_2424"/>
<dbReference type="EMBL" id="AFRZ01000001">
    <property type="protein sequence ID" value="EHP30947.1"/>
    <property type="molecule type" value="Genomic_DNA"/>
</dbReference>
<proteinExistence type="predicted"/>
<comment type="caution">
    <text evidence="1">The sequence shown here is derived from an EMBL/GenBank/DDBJ whole genome shotgun (WGS) entry which is preliminary data.</text>
</comment>
<sequence>MLNYVNNLSHNYTQNYKKALEETIIEFEEIELTLKNKGYYFAQQNKKEYISYIK</sequence>
<gene>
    <name evidence="1" type="ORF">SMGD1_2424</name>
</gene>
<protein>
    <submittedName>
        <fullName evidence="1">Uncharacterized protein</fullName>
    </submittedName>
</protein>
<name>B6BN79_SULGG</name>
<organism evidence="1 2">
    <name type="scientific">Sulfurimonas gotlandica (strain DSM 19862 / JCM 16533 / GD1)</name>
    <dbReference type="NCBI Taxonomy" id="929558"/>
    <lineage>
        <taxon>Bacteria</taxon>
        <taxon>Pseudomonadati</taxon>
        <taxon>Campylobacterota</taxon>
        <taxon>Epsilonproteobacteria</taxon>
        <taxon>Campylobacterales</taxon>
        <taxon>Sulfurimonadaceae</taxon>
        <taxon>Sulfurimonas</taxon>
    </lineage>
</organism>
<evidence type="ECO:0000313" key="1">
    <source>
        <dbReference type="EMBL" id="EHP30947.1"/>
    </source>
</evidence>
<dbReference type="Proteomes" id="UP000006431">
    <property type="component" value="Unassembled WGS sequence"/>
</dbReference>
<reference evidence="1 2" key="1">
    <citation type="journal article" date="2012" name="Proc. Natl. Acad. Sci. U.S.A.">
        <title>Genome and physiology of a model Epsilonproteobacterium responsible for sulfide detoxification in marine oxygen depletion zones.</title>
        <authorList>
            <person name="Grote J."/>
            <person name="Schott T."/>
            <person name="Bruckner C.G."/>
            <person name="Glockner F.O."/>
            <person name="Jost G."/>
            <person name="Teeling H."/>
            <person name="Labrenz M."/>
            <person name="Jurgens K."/>
        </authorList>
    </citation>
    <scope>NUCLEOTIDE SEQUENCE [LARGE SCALE GENOMIC DNA]</scope>
    <source>
        <strain evidence="1 2">GD1</strain>
    </source>
</reference>